<dbReference type="InterPro" id="IPR050640">
    <property type="entry name" value="Bact_2-comp_sensor_kinase"/>
</dbReference>
<reference evidence="3 4" key="1">
    <citation type="submission" date="2018-06" db="EMBL/GenBank/DDBJ databases">
        <title>Genomic Encyclopedia of Archaeal and Bacterial Type Strains, Phase II (KMG-II): from individual species to whole genera.</title>
        <authorList>
            <person name="Goeker M."/>
        </authorList>
    </citation>
    <scope>NUCLEOTIDE SEQUENCE [LARGE SCALE GENOMIC DNA]</scope>
    <source>
        <strain evidence="3 4">DSM 23857</strain>
    </source>
</reference>
<dbReference type="PANTHER" id="PTHR34220:SF7">
    <property type="entry name" value="SENSOR HISTIDINE KINASE YPDA"/>
    <property type="match status" value="1"/>
</dbReference>
<keyword evidence="3" id="KW-0418">Kinase</keyword>
<keyword evidence="1" id="KW-0812">Transmembrane</keyword>
<dbReference type="AlphaFoldDB" id="A0A327QSN3"/>
<dbReference type="InterPro" id="IPR010559">
    <property type="entry name" value="Sig_transdc_His_kin_internal"/>
</dbReference>
<accession>A0A327QSN3</accession>
<comment type="caution">
    <text evidence="3">The sequence shown here is derived from an EMBL/GenBank/DDBJ whole genome shotgun (WGS) entry which is preliminary data.</text>
</comment>
<dbReference type="GO" id="GO:0000155">
    <property type="term" value="F:phosphorelay sensor kinase activity"/>
    <property type="evidence" value="ECO:0007669"/>
    <property type="project" value="InterPro"/>
</dbReference>
<protein>
    <submittedName>
        <fullName evidence="3">Histidine kinase</fullName>
    </submittedName>
</protein>
<dbReference type="PANTHER" id="PTHR34220">
    <property type="entry name" value="SENSOR HISTIDINE KINASE YPDA"/>
    <property type="match status" value="1"/>
</dbReference>
<evidence type="ECO:0000313" key="4">
    <source>
        <dbReference type="Proteomes" id="UP000249547"/>
    </source>
</evidence>
<feature type="transmembrane region" description="Helical" evidence="1">
    <location>
        <begin position="45"/>
        <end position="63"/>
    </location>
</feature>
<name>A0A327QSN3_9BACT</name>
<sequence>MRGKWWQICLHVVGCVLFLCLPILFSPDQLKLKDIILQPPRQRDFIAYCLMLVFFYSNYFIFIPKFYFTKRYWVFSFITIACFIFIVSVPIALTSNADYNRYRVPPREMVMQNQRMPPRMLMGNQQPFRRPPNSVMIGVGRHLFLFLAVVLLSLMLKISNRWKQSEQERLKSEVAYLKAQINPHFLFNSLNSIYALALQRSEATATAIVKLSGMMRYVTSEAGNDFVPLEKEIDYIRNYFALQKLRFGEAVPTELHISGHMQGKKITPLLLIPFVENAFKHGVNAEEDSLVVVNIDMQHRDLIVDVYNRKVPVRLMEEEKIGLGIENTRQRLQMIYPAKHTFEIVDTDTSYRVKLTIQLTA</sequence>
<evidence type="ECO:0000256" key="1">
    <source>
        <dbReference type="SAM" id="Phobius"/>
    </source>
</evidence>
<feature type="domain" description="Signal transduction histidine kinase internal region" evidence="2">
    <location>
        <begin position="173"/>
        <end position="250"/>
    </location>
</feature>
<dbReference type="EMBL" id="QLLL01000003">
    <property type="protein sequence ID" value="RAJ06915.1"/>
    <property type="molecule type" value="Genomic_DNA"/>
</dbReference>
<dbReference type="GO" id="GO:0016020">
    <property type="term" value="C:membrane"/>
    <property type="evidence" value="ECO:0007669"/>
    <property type="project" value="InterPro"/>
</dbReference>
<keyword evidence="4" id="KW-1185">Reference proteome</keyword>
<keyword evidence="1" id="KW-0472">Membrane</keyword>
<dbReference type="Proteomes" id="UP000249547">
    <property type="component" value="Unassembled WGS sequence"/>
</dbReference>
<dbReference type="RefSeq" id="WP_111597492.1">
    <property type="nucleotide sequence ID" value="NZ_QLLL01000003.1"/>
</dbReference>
<feature type="transmembrane region" description="Helical" evidence="1">
    <location>
        <begin position="72"/>
        <end position="93"/>
    </location>
</feature>
<gene>
    <name evidence="3" type="ORF">LX64_02043</name>
</gene>
<evidence type="ECO:0000259" key="2">
    <source>
        <dbReference type="Pfam" id="PF06580"/>
    </source>
</evidence>
<feature type="transmembrane region" description="Helical" evidence="1">
    <location>
        <begin position="5"/>
        <end position="25"/>
    </location>
</feature>
<organism evidence="3 4">
    <name type="scientific">Chitinophaga skermanii</name>
    <dbReference type="NCBI Taxonomy" id="331697"/>
    <lineage>
        <taxon>Bacteria</taxon>
        <taxon>Pseudomonadati</taxon>
        <taxon>Bacteroidota</taxon>
        <taxon>Chitinophagia</taxon>
        <taxon>Chitinophagales</taxon>
        <taxon>Chitinophagaceae</taxon>
        <taxon>Chitinophaga</taxon>
    </lineage>
</organism>
<proteinExistence type="predicted"/>
<feature type="transmembrane region" description="Helical" evidence="1">
    <location>
        <begin position="135"/>
        <end position="156"/>
    </location>
</feature>
<keyword evidence="1" id="KW-1133">Transmembrane helix</keyword>
<dbReference type="Pfam" id="PF06580">
    <property type="entry name" value="His_kinase"/>
    <property type="match status" value="1"/>
</dbReference>
<dbReference type="OrthoDB" id="9792992at2"/>
<evidence type="ECO:0000313" key="3">
    <source>
        <dbReference type="EMBL" id="RAJ06915.1"/>
    </source>
</evidence>
<keyword evidence="3" id="KW-0808">Transferase</keyword>